<evidence type="ECO:0000313" key="1">
    <source>
        <dbReference type="EMBL" id="MYZ46951.1"/>
    </source>
</evidence>
<keyword evidence="2" id="KW-1185">Reference proteome</keyword>
<dbReference type="AlphaFoldDB" id="A0A964T210"/>
<comment type="caution">
    <text evidence="1">The sequence shown here is derived from an EMBL/GenBank/DDBJ whole genome shotgun (WGS) entry which is preliminary data.</text>
</comment>
<dbReference type="SUPFAM" id="SSF141371">
    <property type="entry name" value="PilZ domain-like"/>
    <property type="match status" value="1"/>
</dbReference>
<dbReference type="Proteomes" id="UP000773614">
    <property type="component" value="Unassembled WGS sequence"/>
</dbReference>
<sequence>MSLHPPGEEKRSERRRRTRLRAGKILDCRNAFLIECLVHDRSPDGARLRLVAPVALPDSIRLFEDEDRRLAAADVIWRNGQEIGIRFRPGQSDLAMTARARAAMAGPYYAVAERSLTRR</sequence>
<proteinExistence type="predicted"/>
<name>A0A964T210_9HYPH</name>
<dbReference type="OrthoDB" id="7950104at2"/>
<evidence type="ECO:0000313" key="2">
    <source>
        <dbReference type="Proteomes" id="UP000773614"/>
    </source>
</evidence>
<reference evidence="1" key="1">
    <citation type="submission" date="2019-03" db="EMBL/GenBank/DDBJ databases">
        <title>Afifella sp. nov., isolated from activated sludge.</title>
        <authorList>
            <person name="Li Q."/>
            <person name="Liu Y."/>
        </authorList>
    </citation>
    <scope>NUCLEOTIDE SEQUENCE</scope>
    <source>
        <strain evidence="1">L72</strain>
    </source>
</reference>
<dbReference type="EMBL" id="SPKJ01000008">
    <property type="protein sequence ID" value="MYZ46951.1"/>
    <property type="molecule type" value="Genomic_DNA"/>
</dbReference>
<dbReference type="RefSeq" id="WP_161139299.1">
    <property type="nucleotide sequence ID" value="NZ_SPKJ01000008.1"/>
</dbReference>
<gene>
    <name evidence="1" type="ORF">E4O86_04405</name>
</gene>
<organism evidence="1 2">
    <name type="scientific">Propylenella binzhouense</name>
    <dbReference type="NCBI Taxonomy" id="2555902"/>
    <lineage>
        <taxon>Bacteria</taxon>
        <taxon>Pseudomonadati</taxon>
        <taxon>Pseudomonadota</taxon>
        <taxon>Alphaproteobacteria</taxon>
        <taxon>Hyphomicrobiales</taxon>
        <taxon>Propylenellaceae</taxon>
        <taxon>Propylenella</taxon>
    </lineage>
</organism>
<accession>A0A964T210</accession>
<protein>
    <submittedName>
        <fullName evidence="1">PilZ domain-containing protein</fullName>
    </submittedName>
</protein>